<feature type="domain" description="ANTAR" evidence="2">
    <location>
        <begin position="132"/>
        <end position="193"/>
    </location>
</feature>
<feature type="region of interest" description="Disordered" evidence="1">
    <location>
        <begin position="220"/>
        <end position="243"/>
    </location>
</feature>
<dbReference type="SUPFAM" id="SSF52172">
    <property type="entry name" value="CheY-like"/>
    <property type="match status" value="1"/>
</dbReference>
<dbReference type="SUPFAM" id="SSF55785">
    <property type="entry name" value="PYP-like sensor domain (PAS domain)"/>
    <property type="match status" value="1"/>
</dbReference>
<dbReference type="GO" id="GO:0003723">
    <property type="term" value="F:RNA binding"/>
    <property type="evidence" value="ECO:0007669"/>
    <property type="project" value="InterPro"/>
</dbReference>
<dbReference type="Gene3D" id="3.30.450.20">
    <property type="entry name" value="PAS domain"/>
    <property type="match status" value="1"/>
</dbReference>
<dbReference type="InterPro" id="IPR005561">
    <property type="entry name" value="ANTAR"/>
</dbReference>
<dbReference type="EMBL" id="LQPJ01000087">
    <property type="protein sequence ID" value="ORW26196.1"/>
    <property type="molecule type" value="Genomic_DNA"/>
</dbReference>
<protein>
    <submittedName>
        <fullName evidence="3">Antitermination regulator</fullName>
    </submittedName>
</protein>
<dbReference type="RefSeq" id="WP_085077766.1">
    <property type="nucleotide sequence ID" value="NZ_JACKRZ010000014.1"/>
</dbReference>
<organism evidence="3 4">
    <name type="scientific">Mycobacterium palustre</name>
    <dbReference type="NCBI Taxonomy" id="153971"/>
    <lineage>
        <taxon>Bacteria</taxon>
        <taxon>Bacillati</taxon>
        <taxon>Actinomycetota</taxon>
        <taxon>Actinomycetes</taxon>
        <taxon>Mycobacteriales</taxon>
        <taxon>Mycobacteriaceae</taxon>
        <taxon>Mycobacterium</taxon>
        <taxon>Mycobacterium simiae complex</taxon>
    </lineage>
</organism>
<reference evidence="3 4" key="1">
    <citation type="submission" date="2016-01" db="EMBL/GenBank/DDBJ databases">
        <title>The new phylogeny of the genus Mycobacterium.</title>
        <authorList>
            <person name="Tarcisio F."/>
            <person name="Conor M."/>
            <person name="Antonella G."/>
            <person name="Elisabetta G."/>
            <person name="Giulia F.S."/>
            <person name="Sara T."/>
            <person name="Anna F."/>
            <person name="Clotilde B."/>
            <person name="Roberto B."/>
            <person name="Veronica D.S."/>
            <person name="Fabio R."/>
            <person name="Monica P."/>
            <person name="Olivier J."/>
            <person name="Enrico T."/>
            <person name="Nicola S."/>
        </authorList>
    </citation>
    <scope>NUCLEOTIDE SEQUENCE [LARGE SCALE GENOMIC DNA]</scope>
    <source>
        <strain evidence="3 4">DSM 44572</strain>
    </source>
</reference>
<dbReference type="Pfam" id="PF03861">
    <property type="entry name" value="ANTAR"/>
    <property type="match status" value="1"/>
</dbReference>
<dbReference type="Proteomes" id="UP000193529">
    <property type="component" value="Unassembled WGS sequence"/>
</dbReference>
<dbReference type="Gene3D" id="1.10.10.10">
    <property type="entry name" value="Winged helix-like DNA-binding domain superfamily/Winged helix DNA-binding domain"/>
    <property type="match status" value="1"/>
</dbReference>
<dbReference type="STRING" id="153971.AWC19_04890"/>
<accession>A0A1X1ZS50</accession>
<dbReference type="SMART" id="SM01012">
    <property type="entry name" value="ANTAR"/>
    <property type="match status" value="1"/>
</dbReference>
<proteinExistence type="predicted"/>
<dbReference type="InterPro" id="IPR013655">
    <property type="entry name" value="PAS_fold_3"/>
</dbReference>
<dbReference type="InterPro" id="IPR011006">
    <property type="entry name" value="CheY-like_superfamily"/>
</dbReference>
<dbReference type="Pfam" id="PF08447">
    <property type="entry name" value="PAS_3"/>
    <property type="match status" value="1"/>
</dbReference>
<name>A0A1X1ZS50_9MYCO</name>
<dbReference type="PROSITE" id="PS50921">
    <property type="entry name" value="ANTAR"/>
    <property type="match status" value="1"/>
</dbReference>
<dbReference type="OrthoDB" id="3787288at2"/>
<sequence>MKWELDGQTPDVERALAGGVPQRVGWFRFYFADQRWEWSAEVQRMHGYEPGTVSPTTDLVLAHKHPEDRGQVAATIDEIVNTRKAFSTRHRIIDTAGQVRHIIVVGDQLVDAAGDVIGTHGFYVDVSAPLEQAQEDAVTARLAEISENRAVIEQTKGMLMLIYGVNETAAFNLLRWLSQEANIKLRVLAERIAEDFRGAGVELNAQSEFDHLLLTAQRRVRRATGRPSRKRGVDAAGGTEETG</sequence>
<evidence type="ECO:0000256" key="1">
    <source>
        <dbReference type="SAM" id="MobiDB-lite"/>
    </source>
</evidence>
<feature type="compositionally biased region" description="Basic residues" evidence="1">
    <location>
        <begin position="220"/>
        <end position="230"/>
    </location>
</feature>
<evidence type="ECO:0000259" key="2">
    <source>
        <dbReference type="PROSITE" id="PS50921"/>
    </source>
</evidence>
<keyword evidence="4" id="KW-1185">Reference proteome</keyword>
<evidence type="ECO:0000313" key="3">
    <source>
        <dbReference type="EMBL" id="ORW26196.1"/>
    </source>
</evidence>
<evidence type="ECO:0000313" key="4">
    <source>
        <dbReference type="Proteomes" id="UP000193529"/>
    </source>
</evidence>
<dbReference type="InterPro" id="IPR035965">
    <property type="entry name" value="PAS-like_dom_sf"/>
</dbReference>
<comment type="caution">
    <text evidence="3">The sequence shown here is derived from an EMBL/GenBank/DDBJ whole genome shotgun (WGS) entry which is preliminary data.</text>
</comment>
<dbReference type="InterPro" id="IPR036388">
    <property type="entry name" value="WH-like_DNA-bd_sf"/>
</dbReference>
<gene>
    <name evidence="3" type="ORF">AWC19_04890</name>
</gene>
<dbReference type="AlphaFoldDB" id="A0A1X1ZS50"/>